<dbReference type="Pfam" id="PF04641">
    <property type="entry name" value="Rtf2"/>
    <property type="match status" value="1"/>
</dbReference>
<evidence type="ECO:0000256" key="2">
    <source>
        <dbReference type="SAM" id="MobiDB-lite"/>
    </source>
</evidence>
<dbReference type="AlphaFoldDB" id="A0AAF0FDK6"/>
<dbReference type="PANTHER" id="PTHR12775">
    <property type="entry name" value="PROTEIN C20ORF43 HOMOLOG"/>
    <property type="match status" value="1"/>
</dbReference>
<dbReference type="InterPro" id="IPR027799">
    <property type="entry name" value="Rtf2_RING-finger"/>
</dbReference>
<dbReference type="PANTHER" id="PTHR12775:SF0">
    <property type="entry name" value="REPLICATION TERMINATION FACTOR 2"/>
    <property type="match status" value="1"/>
</dbReference>
<accession>A0AAF0FDK6</accession>
<evidence type="ECO:0000313" key="4">
    <source>
        <dbReference type="Proteomes" id="UP001214628"/>
    </source>
</evidence>
<dbReference type="CDD" id="cd16653">
    <property type="entry name" value="RING-like_Rtf2"/>
    <property type="match status" value="1"/>
</dbReference>
<dbReference type="GO" id="GO:0005634">
    <property type="term" value="C:nucleus"/>
    <property type="evidence" value="ECO:0007669"/>
    <property type="project" value="TreeGrafter"/>
</dbReference>
<dbReference type="InterPro" id="IPR006735">
    <property type="entry name" value="Rtf2"/>
</dbReference>
<keyword evidence="4" id="KW-1185">Reference proteome</keyword>
<reference evidence="3" key="1">
    <citation type="submission" date="2023-02" db="EMBL/GenBank/DDBJ databases">
        <title>Mating type loci evolution in Malassezia.</title>
        <authorList>
            <person name="Coelho M.A."/>
        </authorList>
    </citation>
    <scope>NUCLEOTIDE SEQUENCE</scope>
    <source>
        <strain evidence="3">CBS 14136</strain>
    </source>
</reference>
<sequence>MIDRLGQLYNKEGIIEYLLRRAKQESQSKEDKIAGHIKGLKDVREVRLLPNPVRNDSDKDYYAYLCPLTQRALNGKYRVVCLWPCGCVMSESGLRETTGVSKSSSETRLPCPVCNELFDATPILDQSMRTIDCDIVWVNPPAEEQLKLREHLASAKKTNKRKKSESSNLSERRSKVRAPTLNEAAPGAYAANQVRIAQANAAINSPSVQESEAVASLYRKTPSKRDVWLGKQAS</sequence>
<evidence type="ECO:0000256" key="1">
    <source>
        <dbReference type="ARBA" id="ARBA00009885"/>
    </source>
</evidence>
<proteinExistence type="inferred from homology"/>
<dbReference type="Proteomes" id="UP001214628">
    <property type="component" value="Chromosome 5"/>
</dbReference>
<protein>
    <submittedName>
        <fullName evidence="3">Replication termination factor 2</fullName>
    </submittedName>
</protein>
<evidence type="ECO:0000313" key="3">
    <source>
        <dbReference type="EMBL" id="WFD44554.1"/>
    </source>
</evidence>
<feature type="region of interest" description="Disordered" evidence="2">
    <location>
        <begin position="153"/>
        <end position="184"/>
    </location>
</feature>
<organism evidence="3 4">
    <name type="scientific">Malassezia psittaci</name>
    <dbReference type="NCBI Taxonomy" id="1821823"/>
    <lineage>
        <taxon>Eukaryota</taxon>
        <taxon>Fungi</taxon>
        <taxon>Dikarya</taxon>
        <taxon>Basidiomycota</taxon>
        <taxon>Ustilaginomycotina</taxon>
        <taxon>Malasseziomycetes</taxon>
        <taxon>Malasseziales</taxon>
        <taxon>Malasseziaceae</taxon>
        <taxon>Malassezia</taxon>
    </lineage>
</organism>
<dbReference type="GO" id="GO:0006274">
    <property type="term" value="P:DNA replication termination"/>
    <property type="evidence" value="ECO:0007669"/>
    <property type="project" value="TreeGrafter"/>
</dbReference>
<comment type="similarity">
    <text evidence="1">Belongs to the rtf2 family.</text>
</comment>
<name>A0AAF0FDK6_9BASI</name>
<gene>
    <name evidence="3" type="primary">rtf2</name>
    <name evidence="3" type="ORF">MPSI1_003222</name>
</gene>
<dbReference type="EMBL" id="CP118379">
    <property type="protein sequence ID" value="WFD44554.1"/>
    <property type="molecule type" value="Genomic_DNA"/>
</dbReference>